<organism evidence="3 4">
    <name type="scientific">Penicillium camemberti (strain FM 013)</name>
    <dbReference type="NCBI Taxonomy" id="1429867"/>
    <lineage>
        <taxon>Eukaryota</taxon>
        <taxon>Fungi</taxon>
        <taxon>Dikarya</taxon>
        <taxon>Ascomycota</taxon>
        <taxon>Pezizomycotina</taxon>
        <taxon>Eurotiomycetes</taxon>
        <taxon>Eurotiomycetidae</taxon>
        <taxon>Eurotiales</taxon>
        <taxon>Aspergillaceae</taxon>
        <taxon>Penicillium</taxon>
    </lineage>
</organism>
<feature type="region of interest" description="Disordered" evidence="2">
    <location>
        <begin position="133"/>
        <end position="157"/>
    </location>
</feature>
<sequence length="479" mass="53180">MADPPAGGPEPHPTNTQETTASVAGDDYQARTIIDTASLLNENRKRTRSGDAFTPSDPAGRITTKEVWKLIGSLKDVIRHQTAAIEATQNELQEVKHGQHVLQEQNDKLQEELKALRAQIEAAPATVPARSWAEVAAGSGQGPSQTAPQGAEKEPNCVRISTQRTFVDPRDGDNSDGNTFARYLSIEAAYTHIHTALTKAITTQDAQVAGVGTTKTGYVIRFKDPRSAEMARSNTEWLEGLGNNTKLVKPRFGVVVHQTPTNSLDLETHYDQVIEKIAEENDLAERGYHIEEVAWLKRTDKALGKFASLGIWLDSLEGAEHFISKGFIVDKRYIGSVERREIKKKRCFRCQRFGHLAWACKETPRCGHCAGQHERQRCPPGVRARCLDCSGEHATSDRQFETDVTRFRSLIYINRRVSTASHRQIPYNHRDVAAVKIWTSDSQILLFSVYLPSVPLYSGNNTPSELALTAIQTTITSTL</sequence>
<dbReference type="STRING" id="1429867.A0A0G4PV95"/>
<reference evidence="3 4" key="1">
    <citation type="journal article" date="2014" name="Nat. Commun.">
        <title>Multiple recent horizontal transfers of a large genomic region in cheese making fungi.</title>
        <authorList>
            <person name="Cheeseman K."/>
            <person name="Ropars J."/>
            <person name="Renault P."/>
            <person name="Dupont J."/>
            <person name="Gouzy J."/>
            <person name="Branca A."/>
            <person name="Abraham A.L."/>
            <person name="Ceppi M."/>
            <person name="Conseiller E."/>
            <person name="Debuchy R."/>
            <person name="Malagnac F."/>
            <person name="Goarin A."/>
            <person name="Silar P."/>
            <person name="Lacoste S."/>
            <person name="Sallet E."/>
            <person name="Bensimon A."/>
            <person name="Giraud T."/>
            <person name="Brygoo Y."/>
        </authorList>
    </citation>
    <scope>NUCLEOTIDE SEQUENCE [LARGE SCALE GENOMIC DNA]</scope>
    <source>
        <strain evidence="4">FM 013</strain>
    </source>
</reference>
<accession>A0A0G4PV95</accession>
<name>A0A0G4PV95_PENC3</name>
<feature type="compositionally biased region" description="Polar residues" evidence="2">
    <location>
        <begin position="13"/>
        <end position="22"/>
    </location>
</feature>
<dbReference type="EMBL" id="HG793179">
    <property type="protein sequence ID" value="CRL30271.1"/>
    <property type="molecule type" value="Genomic_DNA"/>
</dbReference>
<evidence type="ECO:0000313" key="3">
    <source>
        <dbReference type="EMBL" id="CRL30271.1"/>
    </source>
</evidence>
<dbReference type="SUPFAM" id="SSF56219">
    <property type="entry name" value="DNase I-like"/>
    <property type="match status" value="1"/>
</dbReference>
<keyword evidence="1" id="KW-0175">Coiled coil</keyword>
<dbReference type="Proteomes" id="UP000053732">
    <property type="component" value="Unassembled WGS sequence"/>
</dbReference>
<keyword evidence="4" id="KW-1185">Reference proteome</keyword>
<evidence type="ECO:0000256" key="1">
    <source>
        <dbReference type="SAM" id="Coils"/>
    </source>
</evidence>
<feature type="region of interest" description="Disordered" evidence="2">
    <location>
        <begin position="1"/>
        <end position="28"/>
    </location>
</feature>
<evidence type="ECO:0000256" key="2">
    <source>
        <dbReference type="SAM" id="MobiDB-lite"/>
    </source>
</evidence>
<dbReference type="InterPro" id="IPR036691">
    <property type="entry name" value="Endo/exonu/phosph_ase_sf"/>
</dbReference>
<evidence type="ECO:0000313" key="4">
    <source>
        <dbReference type="Proteomes" id="UP000053732"/>
    </source>
</evidence>
<dbReference type="AlphaFoldDB" id="A0A0G4PV95"/>
<feature type="compositionally biased region" description="Pro residues" evidence="2">
    <location>
        <begin position="1"/>
        <end position="12"/>
    </location>
</feature>
<gene>
    <name evidence="3" type="ORF">PCAMFM013_S046g000075</name>
</gene>
<proteinExistence type="predicted"/>
<feature type="coiled-coil region" evidence="1">
    <location>
        <begin position="92"/>
        <end position="126"/>
    </location>
</feature>
<protein>
    <submittedName>
        <fullName evidence="3">Str. FM013</fullName>
    </submittedName>
</protein>